<dbReference type="Pfam" id="PF00295">
    <property type="entry name" value="Glyco_hydro_28"/>
    <property type="match status" value="2"/>
</dbReference>
<evidence type="ECO:0000256" key="3">
    <source>
        <dbReference type="ARBA" id="ARBA00022512"/>
    </source>
</evidence>
<dbReference type="PROSITE" id="PS00502">
    <property type="entry name" value="POLYGALACTURONASE"/>
    <property type="match status" value="1"/>
</dbReference>
<dbReference type="FunFam" id="2.160.20.10:FF:000004">
    <property type="entry name" value="Pectin lyase-like superfamily protein"/>
    <property type="match status" value="1"/>
</dbReference>
<dbReference type="GO" id="GO:0004650">
    <property type="term" value="F:polygalacturonase activity"/>
    <property type="evidence" value="ECO:0007669"/>
    <property type="project" value="InterPro"/>
</dbReference>
<evidence type="ECO:0000256" key="9">
    <source>
        <dbReference type="RuleBase" id="RU361169"/>
    </source>
</evidence>
<protein>
    <recommendedName>
        <fullName evidence="12">Polygalacturonase</fullName>
    </recommendedName>
</protein>
<keyword evidence="11" id="KW-1185">Reference proteome</keyword>
<evidence type="ECO:0000256" key="7">
    <source>
        <dbReference type="ARBA" id="ARBA00023316"/>
    </source>
</evidence>
<dbReference type="EMBL" id="JANJYJ010000007">
    <property type="protein sequence ID" value="KAK3199864.1"/>
    <property type="molecule type" value="Genomic_DNA"/>
</dbReference>
<keyword evidence="3" id="KW-0134">Cell wall</keyword>
<evidence type="ECO:0000256" key="5">
    <source>
        <dbReference type="ARBA" id="ARBA00022801"/>
    </source>
</evidence>
<keyword evidence="6 9" id="KW-0326">Glycosidase</keyword>
<evidence type="ECO:0000256" key="2">
    <source>
        <dbReference type="ARBA" id="ARBA00008834"/>
    </source>
</evidence>
<comment type="caution">
    <text evidence="10">The sequence shown here is derived from an EMBL/GenBank/DDBJ whole genome shotgun (WGS) entry which is preliminary data.</text>
</comment>
<keyword evidence="5 9" id="KW-0378">Hydrolase</keyword>
<comment type="subcellular location">
    <subcellularLocation>
        <location evidence="1">Secreted</location>
        <location evidence="1">Cell wall</location>
    </subcellularLocation>
</comment>
<accession>A0AAE0A395</accession>
<evidence type="ECO:0000256" key="8">
    <source>
        <dbReference type="PROSITE-ProRule" id="PRU10052"/>
    </source>
</evidence>
<dbReference type="SUPFAM" id="SSF51126">
    <property type="entry name" value="Pectin lyase-like"/>
    <property type="match status" value="2"/>
</dbReference>
<keyword evidence="4" id="KW-0964">Secreted</keyword>
<dbReference type="Gene3D" id="2.160.20.10">
    <property type="entry name" value="Single-stranded right-handed beta-helix, Pectin lyase-like"/>
    <property type="match status" value="2"/>
</dbReference>
<gene>
    <name evidence="10" type="ORF">Dsin_023279</name>
</gene>
<evidence type="ECO:0000256" key="4">
    <source>
        <dbReference type="ARBA" id="ARBA00022525"/>
    </source>
</evidence>
<dbReference type="PANTHER" id="PTHR31375">
    <property type="match status" value="1"/>
</dbReference>
<dbReference type="SMART" id="SM00710">
    <property type="entry name" value="PbH1"/>
    <property type="match status" value="7"/>
</dbReference>
<dbReference type="InterPro" id="IPR000743">
    <property type="entry name" value="Glyco_hydro_28"/>
</dbReference>
<dbReference type="InterPro" id="IPR012334">
    <property type="entry name" value="Pectin_lyas_fold"/>
</dbReference>
<dbReference type="InterPro" id="IPR006626">
    <property type="entry name" value="PbH1"/>
</dbReference>
<dbReference type="InterPro" id="IPR011050">
    <property type="entry name" value="Pectin_lyase_fold/virulence"/>
</dbReference>
<feature type="active site" evidence="8">
    <location>
        <position position="288"/>
    </location>
</feature>
<comment type="similarity">
    <text evidence="2 9">Belongs to the glycosyl hydrolase 28 family.</text>
</comment>
<dbReference type="Proteomes" id="UP001281410">
    <property type="component" value="Unassembled WGS sequence"/>
</dbReference>
<evidence type="ECO:0000256" key="1">
    <source>
        <dbReference type="ARBA" id="ARBA00004191"/>
    </source>
</evidence>
<dbReference type="GO" id="GO:0005975">
    <property type="term" value="P:carbohydrate metabolic process"/>
    <property type="evidence" value="ECO:0007669"/>
    <property type="project" value="InterPro"/>
</dbReference>
<sequence length="446" mass="49317">MVNIKAPWDSHNADGIHIENSNNIRIFNSVIGHGISIGSLAIRPDEDDVFRIHVTNCNITNAKNGVRIKSWAHPYRSRVSQISFEHINVNNAFYDTWYQACQSMEPSTVIIPKGKFLVGPILVLKGSCKCPIDFHLQGDLVAPTYSASLNTDHWISFKYVDRLTVHGGGSLDGQGPSAWRHKCNNPPTRKHLPTSLRYYYVSNSGINNITSINSKRFHFTIFSSTNITINRVNIKAPWDSHNTDGIHIENSNNIRIFNSVIGTGDDCISMGPGSKNINITNVQCGPGHGISIGSLAIRPNEDDVYGIHVTNCNITNAKNGVRIKSWARPYKSRVSQISFEHINLNNVSNPIVIDQQYCPSKPCKWGNSGVKINDVWYNNIYGTTPTQIAEMLNCSASNQCWNVNMKDINIAYQGAGGPAKSYCNHAHGVSYGQQQPLSCLGVGTVH</sequence>
<evidence type="ECO:0008006" key="12">
    <source>
        <dbReference type="Google" id="ProtNLM"/>
    </source>
</evidence>
<evidence type="ECO:0000313" key="11">
    <source>
        <dbReference type="Proteomes" id="UP001281410"/>
    </source>
</evidence>
<reference evidence="10" key="1">
    <citation type="journal article" date="2023" name="Plant J.">
        <title>Genome sequences and population genomics provide insights into the demographic history, inbreeding, and mutation load of two 'living fossil' tree species of Dipteronia.</title>
        <authorList>
            <person name="Feng Y."/>
            <person name="Comes H.P."/>
            <person name="Chen J."/>
            <person name="Zhu S."/>
            <person name="Lu R."/>
            <person name="Zhang X."/>
            <person name="Li P."/>
            <person name="Qiu J."/>
            <person name="Olsen K.M."/>
            <person name="Qiu Y."/>
        </authorList>
    </citation>
    <scope>NUCLEOTIDE SEQUENCE</scope>
    <source>
        <strain evidence="10">NBL</strain>
    </source>
</reference>
<evidence type="ECO:0000256" key="6">
    <source>
        <dbReference type="ARBA" id="ARBA00023295"/>
    </source>
</evidence>
<keyword evidence="7" id="KW-0961">Cell wall biogenesis/degradation</keyword>
<organism evidence="10 11">
    <name type="scientific">Dipteronia sinensis</name>
    <dbReference type="NCBI Taxonomy" id="43782"/>
    <lineage>
        <taxon>Eukaryota</taxon>
        <taxon>Viridiplantae</taxon>
        <taxon>Streptophyta</taxon>
        <taxon>Embryophyta</taxon>
        <taxon>Tracheophyta</taxon>
        <taxon>Spermatophyta</taxon>
        <taxon>Magnoliopsida</taxon>
        <taxon>eudicotyledons</taxon>
        <taxon>Gunneridae</taxon>
        <taxon>Pentapetalae</taxon>
        <taxon>rosids</taxon>
        <taxon>malvids</taxon>
        <taxon>Sapindales</taxon>
        <taxon>Sapindaceae</taxon>
        <taxon>Hippocastanoideae</taxon>
        <taxon>Acereae</taxon>
        <taxon>Dipteronia</taxon>
    </lineage>
</organism>
<evidence type="ECO:0000313" key="10">
    <source>
        <dbReference type="EMBL" id="KAK3199864.1"/>
    </source>
</evidence>
<proteinExistence type="inferred from homology"/>
<dbReference type="GO" id="GO:0071555">
    <property type="term" value="P:cell wall organization"/>
    <property type="evidence" value="ECO:0007669"/>
    <property type="project" value="UniProtKB-KW"/>
</dbReference>
<dbReference type="AlphaFoldDB" id="A0AAE0A395"/>
<name>A0AAE0A395_9ROSI</name>